<proteinExistence type="predicted"/>
<sequence>MEIQDIIFQIIKDNPQMWVRYFKKTQHSGLTSAGEYIELRCGYIGSKTLDNLLNEGFKIETIKTQKINADVYSDVFLRREIIYKH</sequence>
<dbReference type="Proteomes" id="UP000269076">
    <property type="component" value="Chromosome"/>
</dbReference>
<dbReference type="AlphaFoldDB" id="A0A3G6MYE7"/>
<reference evidence="1 2" key="1">
    <citation type="submission" date="2018-11" db="EMBL/GenBank/DDBJ databases">
        <title>Proposal to divide the Flavobacteriaceae and reorganize its genera based on Amino Acid Identity values calculated from whole genome sequences.</title>
        <authorList>
            <person name="Nicholson A.C."/>
            <person name="Gulvik C.A."/>
            <person name="Whitney A.M."/>
            <person name="Humrighouse B.W."/>
            <person name="Bell M."/>
            <person name="Holmes B."/>
            <person name="Steigerwalt A."/>
            <person name="Villarma A."/>
            <person name="Sheth M."/>
            <person name="Batra D."/>
            <person name="Pryor J."/>
            <person name="Bernardet J.-F."/>
            <person name="Hugo C."/>
            <person name="Kampfer P."/>
            <person name="Newman J."/>
            <person name="Mcquiston J.R."/>
        </authorList>
    </citation>
    <scope>NUCLEOTIDE SEQUENCE [LARGE SCALE GENOMIC DNA]</scope>
    <source>
        <strain evidence="1 2">G0211</strain>
    </source>
</reference>
<dbReference type="RefSeq" id="WP_123885753.1">
    <property type="nucleotide sequence ID" value="NZ_CP033928.1"/>
</dbReference>
<accession>A0A3G6MYE7</accession>
<gene>
    <name evidence="1" type="ORF">EG340_07090</name>
</gene>
<evidence type="ECO:0000313" key="2">
    <source>
        <dbReference type="Proteomes" id="UP000269076"/>
    </source>
</evidence>
<organism evidence="1 2">
    <name type="scientific">Chryseobacterium indoltheticum</name>
    <dbReference type="NCBI Taxonomy" id="254"/>
    <lineage>
        <taxon>Bacteria</taxon>
        <taxon>Pseudomonadati</taxon>
        <taxon>Bacteroidota</taxon>
        <taxon>Flavobacteriia</taxon>
        <taxon>Flavobacteriales</taxon>
        <taxon>Weeksellaceae</taxon>
        <taxon>Chryseobacterium group</taxon>
        <taxon>Chryseobacterium</taxon>
    </lineage>
</organism>
<dbReference type="EMBL" id="CP033928">
    <property type="protein sequence ID" value="AZA60820.1"/>
    <property type="molecule type" value="Genomic_DNA"/>
</dbReference>
<evidence type="ECO:0000313" key="1">
    <source>
        <dbReference type="EMBL" id="AZA60820.1"/>
    </source>
</evidence>
<protein>
    <submittedName>
        <fullName evidence="1">Uncharacterized protein</fullName>
    </submittedName>
</protein>
<name>A0A3G6MYE7_9FLAO</name>